<comment type="similarity">
    <text evidence="1">Belongs to the ABC transporter superfamily. ABCB family. Multidrug resistance exporter (TC 3.A.1.201) subfamily.</text>
</comment>
<evidence type="ECO:0000256" key="6">
    <source>
        <dbReference type="ARBA" id="ARBA00022840"/>
    </source>
</evidence>
<keyword evidence="2" id="KW-0813">Transport</keyword>
<evidence type="ECO:0000313" key="15">
    <source>
        <dbReference type="Proteomes" id="UP000266723"/>
    </source>
</evidence>
<dbReference type="InterPro" id="IPR011527">
    <property type="entry name" value="ABC1_TM_dom"/>
</dbReference>
<proteinExistence type="inferred from homology"/>
<keyword evidence="9" id="KW-0325">Glycoprotein</keyword>
<dbReference type="Gene3D" id="3.40.50.300">
    <property type="entry name" value="P-loop containing nucleotide triphosphate hydrolases"/>
    <property type="match status" value="2"/>
</dbReference>
<evidence type="ECO:0000256" key="2">
    <source>
        <dbReference type="ARBA" id="ARBA00022448"/>
    </source>
</evidence>
<dbReference type="InterPro" id="IPR027417">
    <property type="entry name" value="P-loop_NTPase"/>
</dbReference>
<sequence length="814" mass="89985">MEMKRDLSVEEENMCTSLLTAFVVLSMACLKHFYSVSYLIEKWRSLVFLLLNVVLLAVYFTSTRPISCETRDLKTRRGSRMRMVRRKTRKTRMVEEPACSGQDFLVVEPMEVIKNCVVEETKRVCPEFEETVKGCLLHKKEVESNGEEDDFEPGRLSNEELNERVEAFITTFRKHLVLDARRGRYRETDQKMRSKDSDVRSRRMMIPTSFSSITGLLLNDVGGSSIGDETFMQAISKNVVALLSVACASWVICFLGISYAIWGFMTWYGSRMVMEHGAKGGTIFAVIVSISFGGTSLGQGLSNLKYFSEEVVAAESITKVVNRVPDIDSDNLKGQILGELKEKCNLIFDDFCLRVPSGKTLALVGGSGSGKSTVISLFAEILLDGVPINKLQVKWLRFQMGLVSQEPLLFATSIEENILFGKENATMDEVMEAAKASNAHTFISQFPHGYKTQVGERGVQMSGGQKQRIAIIKSPKMLLLDEATSALDSESERVVQEALDNASVGRTTIVIAHRLSTIRNADVICVVHNGRIVESGSHKELMENLDGQYTSLVRLQQMENQESDGSPRRPIQSNDLNSSPRLSIQSRSNLLTTSSAETNLSGSIAKERKPPMPSFKRLMAMNRPEWKHALSGCTSAVLHVIIACTLGLVVAWRLALVVIAMQPLAVVCFYAQTIVLKSTSKKAIKAQDEGRKLAAEAVSNTRTITAFSSQEPEAGTMTTDLAKGSDSVGTSIEIEEGKSTAIVGPSGSGKSTIVSLIERFYDPLKGCVEIDGRDVKSYHLRSFRRHVALVSQEPALFAGTIRENIMYGVEESDK</sequence>
<gene>
    <name evidence="14" type="ORF">DY000_02025737</name>
</gene>
<evidence type="ECO:0000256" key="7">
    <source>
        <dbReference type="ARBA" id="ARBA00022989"/>
    </source>
</evidence>
<accession>A0ABQ7E3B3</accession>
<dbReference type="EMBL" id="QGKV02000299">
    <property type="protein sequence ID" value="KAF3591030.1"/>
    <property type="molecule type" value="Genomic_DNA"/>
</dbReference>
<dbReference type="PROSITE" id="PS50893">
    <property type="entry name" value="ABC_TRANSPORTER_2"/>
    <property type="match status" value="1"/>
</dbReference>
<dbReference type="PROSITE" id="PS50929">
    <property type="entry name" value="ABC_TM1F"/>
    <property type="match status" value="1"/>
</dbReference>
<dbReference type="InterPro" id="IPR003439">
    <property type="entry name" value="ABC_transporter-like_ATP-bd"/>
</dbReference>
<feature type="transmembrane region" description="Helical" evidence="11">
    <location>
        <begin position="629"/>
        <end position="648"/>
    </location>
</feature>
<name>A0ABQ7E3B3_BRACR</name>
<reference evidence="14 15" key="1">
    <citation type="journal article" date="2020" name="BMC Genomics">
        <title>Intraspecific diversification of the crop wild relative Brassica cretica Lam. using demographic model selection.</title>
        <authorList>
            <person name="Kioukis A."/>
            <person name="Michalopoulou V.A."/>
            <person name="Briers L."/>
            <person name="Pirintsos S."/>
            <person name="Studholme D.J."/>
            <person name="Pavlidis P."/>
            <person name="Sarris P.F."/>
        </authorList>
    </citation>
    <scope>NUCLEOTIDE SEQUENCE [LARGE SCALE GENOMIC DNA]</scope>
    <source>
        <strain evidence="15">cv. PFS-1207/04</strain>
    </source>
</reference>
<feature type="transmembrane region" description="Helical" evidence="11">
    <location>
        <begin position="239"/>
        <end position="262"/>
    </location>
</feature>
<feature type="transmembrane region" description="Helical" evidence="11">
    <location>
        <begin position="654"/>
        <end position="676"/>
    </location>
</feature>
<feature type="transmembrane region" description="Helical" evidence="11">
    <location>
        <begin position="282"/>
        <end position="301"/>
    </location>
</feature>
<evidence type="ECO:0000256" key="1">
    <source>
        <dbReference type="ARBA" id="ARBA00007577"/>
    </source>
</evidence>
<feature type="domain" description="ABC transporter" evidence="12">
    <location>
        <begin position="327"/>
        <end position="554"/>
    </location>
</feature>
<evidence type="ECO:0000256" key="9">
    <source>
        <dbReference type="ARBA" id="ARBA00023180"/>
    </source>
</evidence>
<feature type="domain" description="ABC transmembrane type-1" evidence="13">
    <location>
        <begin position="628"/>
        <end position="714"/>
    </location>
</feature>
<feature type="transmembrane region" description="Helical" evidence="11">
    <location>
        <begin position="46"/>
        <end position="67"/>
    </location>
</feature>
<dbReference type="PANTHER" id="PTHR45136">
    <property type="entry name" value="ABC TRANSPORTER DOMAIN-CONTAINING PROTEIN"/>
    <property type="match status" value="1"/>
</dbReference>
<dbReference type="Gene3D" id="1.20.1560.10">
    <property type="entry name" value="ABC transporter type 1, transmembrane domain"/>
    <property type="match status" value="2"/>
</dbReference>
<dbReference type="Pfam" id="PF00664">
    <property type="entry name" value="ABC_membrane"/>
    <property type="match status" value="1"/>
</dbReference>
<protein>
    <recommendedName>
        <fullName evidence="16">ABC transporter domain-containing protein</fullName>
    </recommendedName>
</protein>
<keyword evidence="8 11" id="KW-0472">Membrane</keyword>
<feature type="transmembrane region" description="Helical" evidence="11">
    <location>
        <begin position="12"/>
        <end position="34"/>
    </location>
</feature>
<keyword evidence="7 11" id="KW-1133">Transmembrane helix</keyword>
<dbReference type="SUPFAM" id="SSF90123">
    <property type="entry name" value="ABC transporter transmembrane region"/>
    <property type="match status" value="2"/>
</dbReference>
<evidence type="ECO:0000256" key="4">
    <source>
        <dbReference type="ARBA" id="ARBA00022737"/>
    </source>
</evidence>
<organism evidence="14 15">
    <name type="scientific">Brassica cretica</name>
    <name type="common">Mustard</name>
    <dbReference type="NCBI Taxonomy" id="69181"/>
    <lineage>
        <taxon>Eukaryota</taxon>
        <taxon>Viridiplantae</taxon>
        <taxon>Streptophyta</taxon>
        <taxon>Embryophyta</taxon>
        <taxon>Tracheophyta</taxon>
        <taxon>Spermatophyta</taxon>
        <taxon>Magnoliopsida</taxon>
        <taxon>eudicotyledons</taxon>
        <taxon>Gunneridae</taxon>
        <taxon>Pentapetalae</taxon>
        <taxon>rosids</taxon>
        <taxon>malvids</taxon>
        <taxon>Brassicales</taxon>
        <taxon>Brassicaceae</taxon>
        <taxon>Brassiceae</taxon>
        <taxon>Brassica</taxon>
    </lineage>
</organism>
<keyword evidence="5" id="KW-0547">Nucleotide-binding</keyword>
<dbReference type="Pfam" id="PF00005">
    <property type="entry name" value="ABC_tran"/>
    <property type="match status" value="2"/>
</dbReference>
<dbReference type="PANTHER" id="PTHR45136:SF2">
    <property type="entry name" value="ABC TRANSPORTER DOMAIN-CONTAINING PROTEIN"/>
    <property type="match status" value="1"/>
</dbReference>
<keyword evidence="4" id="KW-0677">Repeat</keyword>
<dbReference type="Proteomes" id="UP000266723">
    <property type="component" value="Unassembled WGS sequence"/>
</dbReference>
<evidence type="ECO:0000256" key="8">
    <source>
        <dbReference type="ARBA" id="ARBA00023136"/>
    </source>
</evidence>
<dbReference type="PROSITE" id="PS51257">
    <property type="entry name" value="PROKAR_LIPOPROTEIN"/>
    <property type="match status" value="1"/>
</dbReference>
<feature type="compositionally biased region" description="Polar residues" evidence="10">
    <location>
        <begin position="571"/>
        <end position="582"/>
    </location>
</feature>
<dbReference type="InterPro" id="IPR036640">
    <property type="entry name" value="ABC1_TM_sf"/>
</dbReference>
<evidence type="ECO:0000256" key="3">
    <source>
        <dbReference type="ARBA" id="ARBA00022692"/>
    </source>
</evidence>
<dbReference type="SUPFAM" id="SSF52540">
    <property type="entry name" value="P-loop containing nucleoside triphosphate hydrolases"/>
    <property type="match status" value="2"/>
</dbReference>
<keyword evidence="3 11" id="KW-0812">Transmembrane</keyword>
<feature type="region of interest" description="Disordered" evidence="10">
    <location>
        <begin position="559"/>
        <end position="582"/>
    </location>
</feature>
<comment type="caution">
    <text evidence="14">The sequence shown here is derived from an EMBL/GenBank/DDBJ whole genome shotgun (WGS) entry which is preliminary data.</text>
</comment>
<evidence type="ECO:0000313" key="14">
    <source>
        <dbReference type="EMBL" id="KAF3591030.1"/>
    </source>
</evidence>
<keyword evidence="6" id="KW-0067">ATP-binding</keyword>
<evidence type="ECO:0000256" key="10">
    <source>
        <dbReference type="SAM" id="MobiDB-lite"/>
    </source>
</evidence>
<evidence type="ECO:0000256" key="11">
    <source>
        <dbReference type="SAM" id="Phobius"/>
    </source>
</evidence>
<evidence type="ECO:0008006" key="16">
    <source>
        <dbReference type="Google" id="ProtNLM"/>
    </source>
</evidence>
<evidence type="ECO:0000256" key="5">
    <source>
        <dbReference type="ARBA" id="ARBA00022741"/>
    </source>
</evidence>
<evidence type="ECO:0000259" key="12">
    <source>
        <dbReference type="PROSITE" id="PS50893"/>
    </source>
</evidence>
<dbReference type="InterPro" id="IPR003593">
    <property type="entry name" value="AAA+_ATPase"/>
</dbReference>
<keyword evidence="15" id="KW-1185">Reference proteome</keyword>
<dbReference type="SMART" id="SM00382">
    <property type="entry name" value="AAA"/>
    <property type="match status" value="2"/>
</dbReference>
<feature type="region of interest" description="Disordered" evidence="10">
    <location>
        <begin position="594"/>
        <end position="614"/>
    </location>
</feature>
<evidence type="ECO:0000259" key="13">
    <source>
        <dbReference type="PROSITE" id="PS50929"/>
    </source>
</evidence>